<organism evidence="1 2">
    <name type="scientific">Acidovorax facilis</name>
    <dbReference type="NCBI Taxonomy" id="12917"/>
    <lineage>
        <taxon>Bacteria</taxon>
        <taxon>Pseudomonadati</taxon>
        <taxon>Pseudomonadota</taxon>
        <taxon>Betaproteobacteria</taxon>
        <taxon>Burkholderiales</taxon>
        <taxon>Comamonadaceae</taxon>
        <taxon>Acidovorax</taxon>
    </lineage>
</organism>
<keyword evidence="2" id="KW-1185">Reference proteome</keyword>
<proteinExistence type="predicted"/>
<dbReference type="EMBL" id="JBHSAJ010000184">
    <property type="protein sequence ID" value="MFC3938651.1"/>
    <property type="molecule type" value="Genomic_DNA"/>
</dbReference>
<dbReference type="Proteomes" id="UP001595693">
    <property type="component" value="Unassembled WGS sequence"/>
</dbReference>
<accession>A0ABV8DJ93</accession>
<protein>
    <submittedName>
        <fullName evidence="1">Uncharacterized protein</fullName>
    </submittedName>
</protein>
<evidence type="ECO:0000313" key="2">
    <source>
        <dbReference type="Proteomes" id="UP001595693"/>
    </source>
</evidence>
<name>A0ABV8DJ93_9BURK</name>
<evidence type="ECO:0000313" key="1">
    <source>
        <dbReference type="EMBL" id="MFC3938651.1"/>
    </source>
</evidence>
<dbReference type="RefSeq" id="WP_055394724.1">
    <property type="nucleotide sequence ID" value="NZ_JAMXAX010000244.1"/>
</dbReference>
<reference evidence="2" key="1">
    <citation type="journal article" date="2019" name="Int. J. Syst. Evol. Microbiol.">
        <title>The Global Catalogue of Microorganisms (GCM) 10K type strain sequencing project: providing services to taxonomists for standard genome sequencing and annotation.</title>
        <authorList>
            <consortium name="The Broad Institute Genomics Platform"/>
            <consortium name="The Broad Institute Genome Sequencing Center for Infectious Disease"/>
            <person name="Wu L."/>
            <person name="Ma J."/>
        </authorList>
    </citation>
    <scope>NUCLEOTIDE SEQUENCE [LARGE SCALE GENOMIC DNA]</scope>
    <source>
        <strain evidence="2">CCUG 2113</strain>
    </source>
</reference>
<sequence>MSVKEPKLEPTELQSQILANLGTYSDRNAFECFALLMGKAQLLEFGLKNLLQRTCAIEQSEMEKWTMGRVANEMASRAFRGDYIHLLKNFVQERNYIAHEMLVNNAIFRSMAPNISARFEFKQLQDPAYNLERLLILHDWCEEHKAWGPVTNT</sequence>
<comment type="caution">
    <text evidence="1">The sequence shown here is derived from an EMBL/GenBank/DDBJ whole genome shotgun (WGS) entry which is preliminary data.</text>
</comment>
<gene>
    <name evidence="1" type="ORF">ACFOW3_28935</name>
</gene>